<name>A0AAC9MZ46_9PSEU</name>
<organism evidence="2 3">
    <name type="scientific">Actinoalloteichus hymeniacidonis</name>
    <dbReference type="NCBI Taxonomy" id="340345"/>
    <lineage>
        <taxon>Bacteria</taxon>
        <taxon>Bacillati</taxon>
        <taxon>Actinomycetota</taxon>
        <taxon>Actinomycetes</taxon>
        <taxon>Pseudonocardiales</taxon>
        <taxon>Pseudonocardiaceae</taxon>
        <taxon>Actinoalloteichus</taxon>
    </lineage>
</organism>
<proteinExistence type="predicted"/>
<dbReference type="RefSeq" id="WP_069850169.1">
    <property type="nucleotide sequence ID" value="NZ_CP014859.1"/>
</dbReference>
<evidence type="ECO:0000313" key="2">
    <source>
        <dbReference type="EMBL" id="AOS64094.1"/>
    </source>
</evidence>
<feature type="region of interest" description="Disordered" evidence="1">
    <location>
        <begin position="82"/>
        <end position="106"/>
    </location>
</feature>
<accession>A0AAC9MZ46</accession>
<evidence type="ECO:0000256" key="1">
    <source>
        <dbReference type="SAM" id="MobiDB-lite"/>
    </source>
</evidence>
<dbReference type="AlphaFoldDB" id="A0AAC9MZ46"/>
<keyword evidence="3" id="KW-1185">Reference proteome</keyword>
<dbReference type="Proteomes" id="UP000095210">
    <property type="component" value="Chromosome"/>
</dbReference>
<sequence>MSGSYRYRCGECDHRTPWLGESEGEQRHLDHYIERHPGVLPGGTTEYNPYRGPSSGRGGCVGPIGAIFLVIMLLATCDDQMSASGGGTPDGSTIVREQLDASGADW</sequence>
<protein>
    <submittedName>
        <fullName evidence="2">Uncharacterized protein</fullName>
    </submittedName>
</protein>
<gene>
    <name evidence="2" type="ORF">TL08_16470</name>
</gene>
<evidence type="ECO:0000313" key="3">
    <source>
        <dbReference type="Proteomes" id="UP000095210"/>
    </source>
</evidence>
<reference evidence="3" key="1">
    <citation type="submission" date="2016-03" db="EMBL/GenBank/DDBJ databases">
        <title>Complete genome sequence of the type strain Actinoalloteichus hymeniacidonis DSM 45092.</title>
        <authorList>
            <person name="Schaffert L."/>
            <person name="Albersmeier A."/>
            <person name="Winkler A."/>
            <person name="Kalinowski J."/>
            <person name="Zotchev S."/>
            <person name="Ruckert C."/>
        </authorList>
    </citation>
    <scope>NUCLEOTIDE SEQUENCE [LARGE SCALE GENOMIC DNA]</scope>
    <source>
        <strain evidence="3">HPA177(T) (DSM 45092(T))</strain>
    </source>
</reference>
<dbReference type="KEGG" id="ahm:TL08_16470"/>
<dbReference type="EMBL" id="CP014859">
    <property type="protein sequence ID" value="AOS64094.1"/>
    <property type="molecule type" value="Genomic_DNA"/>
</dbReference>